<dbReference type="PANTHER" id="PTHR47055">
    <property type="entry name" value="DDE_TNP_1_7 DOMAIN-CONTAINING PROTEIN"/>
    <property type="match status" value="1"/>
</dbReference>
<dbReference type="InterPro" id="IPR052638">
    <property type="entry name" value="PiggyBac_TE-derived"/>
</dbReference>
<dbReference type="OrthoDB" id="6675168at2759"/>
<organism evidence="3 4">
    <name type="scientific">Ladona fulva</name>
    <name type="common">Scarce chaser dragonfly</name>
    <name type="synonym">Libellula fulva</name>
    <dbReference type="NCBI Taxonomy" id="123851"/>
    <lineage>
        <taxon>Eukaryota</taxon>
        <taxon>Metazoa</taxon>
        <taxon>Ecdysozoa</taxon>
        <taxon>Arthropoda</taxon>
        <taxon>Hexapoda</taxon>
        <taxon>Insecta</taxon>
        <taxon>Pterygota</taxon>
        <taxon>Palaeoptera</taxon>
        <taxon>Odonata</taxon>
        <taxon>Epiprocta</taxon>
        <taxon>Anisoptera</taxon>
        <taxon>Libelluloidea</taxon>
        <taxon>Libellulidae</taxon>
        <taxon>Ladona</taxon>
    </lineage>
</organism>
<feature type="region of interest" description="Disordered" evidence="1">
    <location>
        <begin position="38"/>
        <end position="57"/>
    </location>
</feature>
<feature type="domain" description="PiggyBac transposable element-derived protein" evidence="2">
    <location>
        <begin position="141"/>
        <end position="407"/>
    </location>
</feature>
<comment type="caution">
    <text evidence="3">The sequence shown here is derived from an EMBL/GenBank/DDBJ whole genome shotgun (WGS) entry which is preliminary data.</text>
</comment>
<reference evidence="3" key="2">
    <citation type="submission" date="2017-10" db="EMBL/GenBank/DDBJ databases">
        <title>Ladona fulva Genome sequencing and assembly.</title>
        <authorList>
            <person name="Murali S."/>
            <person name="Richards S."/>
            <person name="Bandaranaike D."/>
            <person name="Bellair M."/>
            <person name="Blankenburg K."/>
            <person name="Chao H."/>
            <person name="Dinh H."/>
            <person name="Doddapaneni H."/>
            <person name="Dugan-Rocha S."/>
            <person name="Elkadiri S."/>
            <person name="Gnanaolivu R."/>
            <person name="Hernandez B."/>
            <person name="Skinner E."/>
            <person name="Javaid M."/>
            <person name="Lee S."/>
            <person name="Li M."/>
            <person name="Ming W."/>
            <person name="Munidasa M."/>
            <person name="Muniz J."/>
            <person name="Nguyen L."/>
            <person name="Hughes D."/>
            <person name="Osuji N."/>
            <person name="Pu L.-L."/>
            <person name="Puazo M."/>
            <person name="Qu C."/>
            <person name="Quiroz J."/>
            <person name="Raj R."/>
            <person name="Weissenberger G."/>
            <person name="Xin Y."/>
            <person name="Zou X."/>
            <person name="Han Y."/>
            <person name="Worley K."/>
            <person name="Muzny D."/>
            <person name="Gibbs R."/>
        </authorList>
    </citation>
    <scope>NUCLEOTIDE SEQUENCE</scope>
    <source>
        <strain evidence="3">Sampled in the wild</strain>
    </source>
</reference>
<accession>A0A8K0KDM5</accession>
<dbReference type="InterPro" id="IPR029526">
    <property type="entry name" value="PGBD"/>
</dbReference>
<keyword evidence="4" id="KW-1185">Reference proteome</keyword>
<feature type="compositionally biased region" description="Acidic residues" evidence="1">
    <location>
        <begin position="39"/>
        <end position="57"/>
    </location>
</feature>
<evidence type="ECO:0000259" key="2">
    <source>
        <dbReference type="Pfam" id="PF13843"/>
    </source>
</evidence>
<feature type="region of interest" description="Disordered" evidence="1">
    <location>
        <begin position="89"/>
        <end position="112"/>
    </location>
</feature>
<protein>
    <recommendedName>
        <fullName evidence="2">PiggyBac transposable element-derived protein domain-containing protein</fullName>
    </recommendedName>
</protein>
<reference evidence="3" key="1">
    <citation type="submission" date="2013-04" db="EMBL/GenBank/DDBJ databases">
        <authorList>
            <person name="Qu J."/>
            <person name="Murali S.C."/>
            <person name="Bandaranaike D."/>
            <person name="Bellair M."/>
            <person name="Blankenburg K."/>
            <person name="Chao H."/>
            <person name="Dinh H."/>
            <person name="Doddapaneni H."/>
            <person name="Downs B."/>
            <person name="Dugan-Rocha S."/>
            <person name="Elkadiri S."/>
            <person name="Gnanaolivu R.D."/>
            <person name="Hernandez B."/>
            <person name="Javaid M."/>
            <person name="Jayaseelan J.C."/>
            <person name="Lee S."/>
            <person name="Li M."/>
            <person name="Ming W."/>
            <person name="Munidasa M."/>
            <person name="Muniz J."/>
            <person name="Nguyen L."/>
            <person name="Ongeri F."/>
            <person name="Osuji N."/>
            <person name="Pu L.-L."/>
            <person name="Puazo M."/>
            <person name="Qu C."/>
            <person name="Quiroz J."/>
            <person name="Raj R."/>
            <person name="Weissenberger G."/>
            <person name="Xin Y."/>
            <person name="Zou X."/>
            <person name="Han Y."/>
            <person name="Richards S."/>
            <person name="Worley K."/>
            <person name="Muzny D."/>
            <person name="Gibbs R."/>
        </authorList>
    </citation>
    <scope>NUCLEOTIDE SEQUENCE</scope>
    <source>
        <strain evidence="3">Sampled in the wild</strain>
    </source>
</reference>
<sequence>MDSTGKARREYSVNQLISEIEEADRDLGIQTIIITGPEEGPEAITDEESNESDGEVEGDTIHLPRRILDAEGELDTLMQAEEECIEEIHQPSTSRVNRRSRATQKLSGTPKKWSRGMKNANFRIPDFVSHDLPASFSKNQSPFQSFQVFFCIELCNLIVDQTNLYAHSRGNHTFNVSFEEIYSLIGILLFSGYHVLPRRRMYWNTDKDFDIKIVQNTCKRNRFDEILRYLHLADNSKMDVSDRLYKVRPLFDHLNAKFKLLPPDRDCSVDESIIPYYGRHGAKQFIRGKPIRFGFKLWCLAESNGYLIQAEPYAGSCTRLQKTTLGLGGDTVVGLLEKGKIKKGARLFFDNFFTSERLLECLREKGVGGSGTLRENRINYKSYQLKEKSLFRKSPRGTIEEISNGNLAIVTME</sequence>
<evidence type="ECO:0000313" key="4">
    <source>
        <dbReference type="Proteomes" id="UP000792457"/>
    </source>
</evidence>
<dbReference type="AlphaFoldDB" id="A0A8K0KDM5"/>
<dbReference type="EMBL" id="KZ308706">
    <property type="protein sequence ID" value="KAG8233304.1"/>
    <property type="molecule type" value="Genomic_DNA"/>
</dbReference>
<dbReference type="GO" id="GO:0043565">
    <property type="term" value="F:sequence-specific DNA binding"/>
    <property type="evidence" value="ECO:0007669"/>
    <property type="project" value="TreeGrafter"/>
</dbReference>
<dbReference type="Proteomes" id="UP000792457">
    <property type="component" value="Unassembled WGS sequence"/>
</dbReference>
<evidence type="ECO:0000256" key="1">
    <source>
        <dbReference type="SAM" id="MobiDB-lite"/>
    </source>
</evidence>
<name>A0A8K0KDM5_LADFU</name>
<gene>
    <name evidence="3" type="ORF">J437_LFUL012918</name>
</gene>
<evidence type="ECO:0000313" key="3">
    <source>
        <dbReference type="EMBL" id="KAG8233304.1"/>
    </source>
</evidence>
<dbReference type="PANTHER" id="PTHR47055:SF3">
    <property type="entry name" value="PHORBOL-ESTER_DAG-TYPE DOMAIN-CONTAINING PROTEIN"/>
    <property type="match status" value="1"/>
</dbReference>
<proteinExistence type="predicted"/>
<dbReference type="Pfam" id="PF13843">
    <property type="entry name" value="DDE_Tnp_1_7"/>
    <property type="match status" value="1"/>
</dbReference>